<evidence type="ECO:0000313" key="3">
    <source>
        <dbReference type="EMBL" id="CAD8147333.1"/>
    </source>
</evidence>
<feature type="transmembrane region" description="Helical" evidence="2">
    <location>
        <begin position="463"/>
        <end position="488"/>
    </location>
</feature>
<organism evidence="3 4">
    <name type="scientific">Paramecium octaurelia</name>
    <dbReference type="NCBI Taxonomy" id="43137"/>
    <lineage>
        <taxon>Eukaryota</taxon>
        <taxon>Sar</taxon>
        <taxon>Alveolata</taxon>
        <taxon>Ciliophora</taxon>
        <taxon>Intramacronucleata</taxon>
        <taxon>Oligohymenophorea</taxon>
        <taxon>Peniculida</taxon>
        <taxon>Parameciidae</taxon>
        <taxon>Paramecium</taxon>
    </lineage>
</organism>
<gene>
    <name evidence="3" type="ORF">POCTA_138.1.T0190381</name>
</gene>
<keyword evidence="2" id="KW-1133">Transmembrane helix</keyword>
<dbReference type="OrthoDB" id="299304at2759"/>
<evidence type="ECO:0008006" key="5">
    <source>
        <dbReference type="Google" id="ProtNLM"/>
    </source>
</evidence>
<proteinExistence type="predicted"/>
<keyword evidence="2" id="KW-0472">Membrane</keyword>
<dbReference type="Proteomes" id="UP000683925">
    <property type="component" value="Unassembled WGS sequence"/>
</dbReference>
<sequence>MLFIFLQLFILTNSELIQILTRQEAVLDVFSQSGIILEQQLTEQQLCKIIPQQLVANNIDDNSITLINSYNDDNFSEDFEYGSYKGKIGKILKFVQIKRGILVLRDDGELYFLRIQDTKFKQQATFKLSIDQLSLQTNVFIEYFYDQNSVLIIGDGETIALDLEFDDDDLFIKQYKIYEQWQISHINSIATAGNLIIVAMNNGIKMFEFANHQLSEIFLDSQMGGRIQDIKVFNQNKDDNYFIYLLDEQYGVSQYIYNVGRSAILQFNAHMGQIPYPGEILDVYGDILMIVKNQTLFEFRIDYSKNSYELIKQHDLETDIIDIQLTDTFAIIIGRNGHQILFHSIPSTFSQFEWMNQLVIPNLKQLDILSLNLDLKSHKNNNKTTHNIIVGITQHKFFFSKIELQQSYIECYSDSTTQEFELTYQQRSTYCKSNLKNKVCKLNKTYTIQFVEPKAFGGGKDTYLLIILLYVISIASFLVLMGTLIILYKRYHRIPQRQKLEEKEEKEEQTYSSTTRHIKMASSKKIIYLPKVDQTPICGVQEQINFQLNGNNNNRPITQDNQDLSPMASEMR</sequence>
<keyword evidence="2" id="KW-0812">Transmembrane</keyword>
<protein>
    <recommendedName>
        <fullName evidence="5">Transmembrane protein</fullName>
    </recommendedName>
</protein>
<feature type="compositionally biased region" description="Polar residues" evidence="1">
    <location>
        <begin position="555"/>
        <end position="564"/>
    </location>
</feature>
<accession>A0A8S1T509</accession>
<dbReference type="AlphaFoldDB" id="A0A8S1T509"/>
<dbReference type="OMA" id="PMASEMR"/>
<feature type="region of interest" description="Disordered" evidence="1">
    <location>
        <begin position="549"/>
        <end position="572"/>
    </location>
</feature>
<evidence type="ECO:0000256" key="1">
    <source>
        <dbReference type="SAM" id="MobiDB-lite"/>
    </source>
</evidence>
<dbReference type="EMBL" id="CAJJDP010000019">
    <property type="protein sequence ID" value="CAD8147333.1"/>
    <property type="molecule type" value="Genomic_DNA"/>
</dbReference>
<evidence type="ECO:0000256" key="2">
    <source>
        <dbReference type="SAM" id="Phobius"/>
    </source>
</evidence>
<name>A0A8S1T509_PAROT</name>
<reference evidence="3" key="1">
    <citation type="submission" date="2021-01" db="EMBL/GenBank/DDBJ databases">
        <authorList>
            <consortium name="Genoscope - CEA"/>
            <person name="William W."/>
        </authorList>
    </citation>
    <scope>NUCLEOTIDE SEQUENCE</scope>
</reference>
<evidence type="ECO:0000313" key="4">
    <source>
        <dbReference type="Proteomes" id="UP000683925"/>
    </source>
</evidence>
<comment type="caution">
    <text evidence="3">The sequence shown here is derived from an EMBL/GenBank/DDBJ whole genome shotgun (WGS) entry which is preliminary data.</text>
</comment>
<keyword evidence="4" id="KW-1185">Reference proteome</keyword>